<proteinExistence type="predicted"/>
<reference evidence="1" key="2">
    <citation type="journal article" date="2015" name="Data Brief">
        <title>Shoot transcriptome of the giant reed, Arundo donax.</title>
        <authorList>
            <person name="Barrero R.A."/>
            <person name="Guerrero F.D."/>
            <person name="Moolhuijzen P."/>
            <person name="Goolsby J.A."/>
            <person name="Tidwell J."/>
            <person name="Bellgard S.E."/>
            <person name="Bellgard M.I."/>
        </authorList>
    </citation>
    <scope>NUCLEOTIDE SEQUENCE</scope>
    <source>
        <tissue evidence="1">Shoot tissue taken approximately 20 cm above the soil surface</tissue>
    </source>
</reference>
<accession>A0A0A8ZSR9</accession>
<dbReference type="EMBL" id="GBRH01255446">
    <property type="protein sequence ID" value="JAD42449.1"/>
    <property type="molecule type" value="Transcribed_RNA"/>
</dbReference>
<organism evidence="1">
    <name type="scientific">Arundo donax</name>
    <name type="common">Giant reed</name>
    <name type="synonym">Donax arundinaceus</name>
    <dbReference type="NCBI Taxonomy" id="35708"/>
    <lineage>
        <taxon>Eukaryota</taxon>
        <taxon>Viridiplantae</taxon>
        <taxon>Streptophyta</taxon>
        <taxon>Embryophyta</taxon>
        <taxon>Tracheophyta</taxon>
        <taxon>Spermatophyta</taxon>
        <taxon>Magnoliopsida</taxon>
        <taxon>Liliopsida</taxon>
        <taxon>Poales</taxon>
        <taxon>Poaceae</taxon>
        <taxon>PACMAD clade</taxon>
        <taxon>Arundinoideae</taxon>
        <taxon>Arundineae</taxon>
        <taxon>Arundo</taxon>
    </lineage>
</organism>
<evidence type="ECO:0000313" key="1">
    <source>
        <dbReference type="EMBL" id="JAD42449.1"/>
    </source>
</evidence>
<sequence>MLQEQVVLFRDLQSVHLRGTLVEIVKIPLLKEN</sequence>
<protein>
    <submittedName>
        <fullName evidence="1">Uncharacterized protein</fullName>
    </submittedName>
</protein>
<reference evidence="1" key="1">
    <citation type="submission" date="2014-09" db="EMBL/GenBank/DDBJ databases">
        <authorList>
            <person name="Magalhaes I.L.F."/>
            <person name="Oliveira U."/>
            <person name="Santos F.R."/>
            <person name="Vidigal T.H.D.A."/>
            <person name="Brescovit A.D."/>
            <person name="Santos A.J."/>
        </authorList>
    </citation>
    <scope>NUCLEOTIDE SEQUENCE</scope>
    <source>
        <tissue evidence="1">Shoot tissue taken approximately 20 cm above the soil surface</tissue>
    </source>
</reference>
<name>A0A0A8ZSR9_ARUDO</name>
<dbReference type="AlphaFoldDB" id="A0A0A8ZSR9"/>